<dbReference type="AlphaFoldDB" id="A0A9N8ZFP7"/>
<name>A0A9N8ZFP7_9GLOM</name>
<gene>
    <name evidence="1" type="ORF">RFULGI_LOCUS1798</name>
</gene>
<sequence>YLCQLFLQYSLALSSIQSEPSSDSTSGILFLSNSPPGSNNCTSILLSAFV</sequence>
<protein>
    <submittedName>
        <fullName evidence="1">5138_t:CDS:1</fullName>
    </submittedName>
</protein>
<dbReference type="Proteomes" id="UP000789396">
    <property type="component" value="Unassembled WGS sequence"/>
</dbReference>
<proteinExistence type="predicted"/>
<comment type="caution">
    <text evidence="1">The sequence shown here is derived from an EMBL/GenBank/DDBJ whole genome shotgun (WGS) entry which is preliminary data.</text>
</comment>
<evidence type="ECO:0000313" key="2">
    <source>
        <dbReference type="Proteomes" id="UP000789396"/>
    </source>
</evidence>
<reference evidence="1" key="1">
    <citation type="submission" date="2021-06" db="EMBL/GenBank/DDBJ databases">
        <authorList>
            <person name="Kallberg Y."/>
            <person name="Tangrot J."/>
            <person name="Rosling A."/>
        </authorList>
    </citation>
    <scope>NUCLEOTIDE SEQUENCE</scope>
    <source>
        <strain evidence="1">IN212</strain>
    </source>
</reference>
<keyword evidence="2" id="KW-1185">Reference proteome</keyword>
<dbReference type="EMBL" id="CAJVPZ010001209">
    <property type="protein sequence ID" value="CAG8486783.1"/>
    <property type="molecule type" value="Genomic_DNA"/>
</dbReference>
<accession>A0A9N8ZFP7</accession>
<organism evidence="1 2">
    <name type="scientific">Racocetra fulgida</name>
    <dbReference type="NCBI Taxonomy" id="60492"/>
    <lineage>
        <taxon>Eukaryota</taxon>
        <taxon>Fungi</taxon>
        <taxon>Fungi incertae sedis</taxon>
        <taxon>Mucoromycota</taxon>
        <taxon>Glomeromycotina</taxon>
        <taxon>Glomeromycetes</taxon>
        <taxon>Diversisporales</taxon>
        <taxon>Gigasporaceae</taxon>
        <taxon>Racocetra</taxon>
    </lineage>
</organism>
<evidence type="ECO:0000313" key="1">
    <source>
        <dbReference type="EMBL" id="CAG8486783.1"/>
    </source>
</evidence>
<feature type="non-terminal residue" evidence="1">
    <location>
        <position position="1"/>
    </location>
</feature>